<dbReference type="EMBL" id="REGN01002142">
    <property type="protein sequence ID" value="RNA30000.1"/>
    <property type="molecule type" value="Genomic_DNA"/>
</dbReference>
<sequence length="81" mass="9787">MEYTKFYCSNLTNLIQNFLQIFENFKLDEKQIKEIRKSWQKLFRKLIERNINSSIITFFDAFSVNGNLALDSDILYIRIKI</sequence>
<proteinExistence type="predicted"/>
<evidence type="ECO:0000313" key="1">
    <source>
        <dbReference type="EMBL" id="RNA30000.1"/>
    </source>
</evidence>
<dbReference type="AlphaFoldDB" id="A0A3M7S2Y7"/>
<name>A0A3M7S2Y7_BRAPC</name>
<evidence type="ECO:0000313" key="2">
    <source>
        <dbReference type="Proteomes" id="UP000276133"/>
    </source>
</evidence>
<organism evidence="1 2">
    <name type="scientific">Brachionus plicatilis</name>
    <name type="common">Marine rotifer</name>
    <name type="synonym">Brachionus muelleri</name>
    <dbReference type="NCBI Taxonomy" id="10195"/>
    <lineage>
        <taxon>Eukaryota</taxon>
        <taxon>Metazoa</taxon>
        <taxon>Spiralia</taxon>
        <taxon>Gnathifera</taxon>
        <taxon>Rotifera</taxon>
        <taxon>Eurotatoria</taxon>
        <taxon>Monogononta</taxon>
        <taxon>Pseudotrocha</taxon>
        <taxon>Ploima</taxon>
        <taxon>Brachionidae</taxon>
        <taxon>Brachionus</taxon>
    </lineage>
</organism>
<keyword evidence="2" id="KW-1185">Reference proteome</keyword>
<accession>A0A3M7S2Y7</accession>
<comment type="caution">
    <text evidence="1">The sequence shown here is derived from an EMBL/GenBank/DDBJ whole genome shotgun (WGS) entry which is preliminary data.</text>
</comment>
<reference evidence="1 2" key="1">
    <citation type="journal article" date="2018" name="Sci. Rep.">
        <title>Genomic signatures of local adaptation to the degree of environmental predictability in rotifers.</title>
        <authorList>
            <person name="Franch-Gras L."/>
            <person name="Hahn C."/>
            <person name="Garcia-Roger E.M."/>
            <person name="Carmona M.J."/>
            <person name="Serra M."/>
            <person name="Gomez A."/>
        </authorList>
    </citation>
    <scope>NUCLEOTIDE SEQUENCE [LARGE SCALE GENOMIC DNA]</scope>
    <source>
        <strain evidence="1">HYR1</strain>
    </source>
</reference>
<protein>
    <submittedName>
        <fullName evidence="1">Uncharacterized protein</fullName>
    </submittedName>
</protein>
<gene>
    <name evidence="1" type="ORF">BpHYR1_051481</name>
</gene>
<dbReference type="Proteomes" id="UP000276133">
    <property type="component" value="Unassembled WGS sequence"/>
</dbReference>